<dbReference type="EMBL" id="OGUU01000011">
    <property type="protein sequence ID" value="SPC15490.1"/>
    <property type="molecule type" value="Genomic_DNA"/>
</dbReference>
<dbReference type="CDD" id="cd00093">
    <property type="entry name" value="HTH_XRE"/>
    <property type="match status" value="1"/>
</dbReference>
<comment type="caution">
    <text evidence="3">The sequence shown here is derived from an EMBL/GenBank/DDBJ whole genome shotgun (WGS) entry which is preliminary data.</text>
</comment>
<evidence type="ECO:0000256" key="1">
    <source>
        <dbReference type="SAM" id="MobiDB-lite"/>
    </source>
</evidence>
<gene>
    <name evidence="3" type="ORF">CBM2594_A70055</name>
</gene>
<dbReference type="PROSITE" id="PS50943">
    <property type="entry name" value="HTH_CROC1"/>
    <property type="match status" value="1"/>
</dbReference>
<dbReference type="Pfam" id="PF01381">
    <property type="entry name" value="HTH_3"/>
    <property type="match status" value="1"/>
</dbReference>
<dbReference type="InterPro" id="IPR010982">
    <property type="entry name" value="Lambda_DNA-bd_dom_sf"/>
</dbReference>
<name>A0A7Z7JB55_9BURK</name>
<organism evidence="3">
    <name type="scientific">Cupriavidus taiwanensis</name>
    <dbReference type="NCBI Taxonomy" id="164546"/>
    <lineage>
        <taxon>Bacteria</taxon>
        <taxon>Pseudomonadati</taxon>
        <taxon>Pseudomonadota</taxon>
        <taxon>Betaproteobacteria</taxon>
        <taxon>Burkholderiales</taxon>
        <taxon>Burkholderiaceae</taxon>
        <taxon>Cupriavidus</taxon>
    </lineage>
</organism>
<dbReference type="SMART" id="SM00530">
    <property type="entry name" value="HTH_XRE"/>
    <property type="match status" value="1"/>
</dbReference>
<feature type="domain" description="HTH cro/C1-type" evidence="2">
    <location>
        <begin position="15"/>
        <end position="69"/>
    </location>
</feature>
<protein>
    <submittedName>
        <fullName evidence="3">Putative transcriptional regulator</fullName>
    </submittedName>
</protein>
<feature type="compositionally biased region" description="Basic and acidic residues" evidence="1">
    <location>
        <begin position="94"/>
        <end position="126"/>
    </location>
</feature>
<evidence type="ECO:0000259" key="2">
    <source>
        <dbReference type="PROSITE" id="PS50943"/>
    </source>
</evidence>
<feature type="region of interest" description="Disordered" evidence="1">
    <location>
        <begin position="74"/>
        <end position="126"/>
    </location>
</feature>
<dbReference type="Proteomes" id="UP000257139">
    <property type="component" value="Chromosome CBM2594_a"/>
</dbReference>
<evidence type="ECO:0000313" key="3">
    <source>
        <dbReference type="EMBL" id="SPC15490.1"/>
    </source>
</evidence>
<dbReference type="Gene3D" id="1.10.260.40">
    <property type="entry name" value="lambda repressor-like DNA-binding domains"/>
    <property type="match status" value="1"/>
</dbReference>
<dbReference type="InterPro" id="IPR001387">
    <property type="entry name" value="Cro/C1-type_HTH"/>
</dbReference>
<proteinExistence type="predicted"/>
<dbReference type="AlphaFoldDB" id="A0A7Z7JB55"/>
<accession>A0A7Z7JB55</accession>
<dbReference type="GO" id="GO:0003677">
    <property type="term" value="F:DNA binding"/>
    <property type="evidence" value="ECO:0007669"/>
    <property type="project" value="InterPro"/>
</dbReference>
<sequence>MHYAIKTIHQLRPILQGFRKSRGMTQAMMAEHLGIRQQTYAELEANPAAASVERLLRVLRVLGVELVLSQAEAGDAAPLRSRARTKVTASQPEKASDKVREKVREKAHESVREARAATGRRPREDW</sequence>
<dbReference type="RefSeq" id="WP_025584641.1">
    <property type="nucleotide sequence ID" value="NZ_LT976871.1"/>
</dbReference>
<dbReference type="SUPFAM" id="SSF47413">
    <property type="entry name" value="lambda repressor-like DNA-binding domains"/>
    <property type="match status" value="1"/>
</dbReference>
<reference evidence="3" key="1">
    <citation type="submission" date="2018-01" db="EMBL/GenBank/DDBJ databases">
        <authorList>
            <person name="Clerissi C."/>
        </authorList>
    </citation>
    <scope>NUCLEOTIDE SEQUENCE [LARGE SCALE GENOMIC DNA]</scope>
    <source>
        <strain evidence="3">Cupriavidus taiwanensis STM 6021</strain>
    </source>
</reference>